<feature type="compositionally biased region" description="Low complexity" evidence="2">
    <location>
        <begin position="24"/>
        <end position="33"/>
    </location>
</feature>
<reference evidence="5 6" key="1">
    <citation type="submission" date="2023-09" db="EMBL/GenBank/DDBJ databases">
        <title>Complete-Gapless Cercospora beticola genome.</title>
        <authorList>
            <person name="Wyatt N.A."/>
            <person name="Spanner R.E."/>
            <person name="Bolton M.D."/>
        </authorList>
    </citation>
    <scope>NUCLEOTIDE SEQUENCE [LARGE SCALE GENOMIC DNA]</scope>
    <source>
        <strain evidence="5">Cb09-40</strain>
    </source>
</reference>
<feature type="compositionally biased region" description="Gly residues" evidence="2">
    <location>
        <begin position="1"/>
        <end position="10"/>
    </location>
</feature>
<feature type="transmembrane region" description="Helical" evidence="3">
    <location>
        <begin position="292"/>
        <end position="311"/>
    </location>
</feature>
<feature type="region of interest" description="Disordered" evidence="2">
    <location>
        <begin position="546"/>
        <end position="565"/>
    </location>
</feature>
<feature type="transmembrane region" description="Helical" evidence="3">
    <location>
        <begin position="136"/>
        <end position="155"/>
    </location>
</feature>
<dbReference type="PANTHER" id="PTHR42910">
    <property type="entry name" value="TRANSPORTER SCO4007-RELATED"/>
    <property type="match status" value="1"/>
</dbReference>
<dbReference type="Proteomes" id="UP001302367">
    <property type="component" value="Chromosome 2"/>
</dbReference>
<dbReference type="InterPro" id="IPR011701">
    <property type="entry name" value="MFS"/>
</dbReference>
<keyword evidence="3" id="KW-0472">Membrane</keyword>
<evidence type="ECO:0000256" key="3">
    <source>
        <dbReference type="SAM" id="Phobius"/>
    </source>
</evidence>
<dbReference type="InterPro" id="IPR020846">
    <property type="entry name" value="MFS_dom"/>
</dbReference>
<name>A0ABZ0NIF7_CERBT</name>
<organism evidence="5 6">
    <name type="scientific">Cercospora beticola</name>
    <name type="common">Sugarbeet leaf spot fungus</name>
    <dbReference type="NCBI Taxonomy" id="122368"/>
    <lineage>
        <taxon>Eukaryota</taxon>
        <taxon>Fungi</taxon>
        <taxon>Dikarya</taxon>
        <taxon>Ascomycota</taxon>
        <taxon>Pezizomycotina</taxon>
        <taxon>Dothideomycetes</taxon>
        <taxon>Dothideomycetidae</taxon>
        <taxon>Mycosphaerellales</taxon>
        <taxon>Mycosphaerellaceae</taxon>
        <taxon>Cercospora</taxon>
    </lineage>
</organism>
<feature type="domain" description="Major facilitator superfamily (MFS) profile" evidence="4">
    <location>
        <begin position="135"/>
        <end position="516"/>
    </location>
</feature>
<feature type="region of interest" description="Disordered" evidence="2">
    <location>
        <begin position="571"/>
        <end position="624"/>
    </location>
</feature>
<protein>
    <recommendedName>
        <fullName evidence="4">Major facilitator superfamily (MFS) profile domain-containing protein</fullName>
    </recommendedName>
</protein>
<evidence type="ECO:0000256" key="1">
    <source>
        <dbReference type="ARBA" id="ARBA00004141"/>
    </source>
</evidence>
<gene>
    <name evidence="5" type="ORF">RHO25_003913</name>
</gene>
<evidence type="ECO:0000256" key="2">
    <source>
        <dbReference type="SAM" id="MobiDB-lite"/>
    </source>
</evidence>
<feature type="transmembrane region" description="Helical" evidence="3">
    <location>
        <begin position="204"/>
        <end position="221"/>
    </location>
</feature>
<feature type="transmembrane region" description="Helical" evidence="3">
    <location>
        <begin position="175"/>
        <end position="192"/>
    </location>
</feature>
<feature type="transmembrane region" description="Helical" evidence="3">
    <location>
        <begin position="227"/>
        <end position="248"/>
    </location>
</feature>
<dbReference type="Pfam" id="PF07690">
    <property type="entry name" value="MFS_1"/>
    <property type="match status" value="1"/>
</dbReference>
<keyword evidence="3" id="KW-0812">Transmembrane</keyword>
<feature type="transmembrane region" description="Helical" evidence="3">
    <location>
        <begin position="370"/>
        <end position="395"/>
    </location>
</feature>
<feature type="compositionally biased region" description="Basic and acidic residues" evidence="2">
    <location>
        <begin position="571"/>
        <end position="584"/>
    </location>
</feature>
<dbReference type="RefSeq" id="XP_023456377.2">
    <property type="nucleotide sequence ID" value="XM_023599380.2"/>
</dbReference>
<feature type="transmembrane region" description="Helical" evidence="3">
    <location>
        <begin position="323"/>
        <end position="350"/>
    </location>
</feature>
<dbReference type="CDD" id="cd17324">
    <property type="entry name" value="MFS_NepI_like"/>
    <property type="match status" value="1"/>
</dbReference>
<feature type="region of interest" description="Disordered" evidence="2">
    <location>
        <begin position="1"/>
        <end position="100"/>
    </location>
</feature>
<evidence type="ECO:0000313" key="6">
    <source>
        <dbReference type="Proteomes" id="UP001302367"/>
    </source>
</evidence>
<dbReference type="GeneID" id="35430448"/>
<dbReference type="PROSITE" id="PS50850">
    <property type="entry name" value="MFS"/>
    <property type="match status" value="1"/>
</dbReference>
<keyword evidence="3" id="KW-1133">Transmembrane helix</keyword>
<evidence type="ECO:0000259" key="4">
    <source>
        <dbReference type="PROSITE" id="PS50850"/>
    </source>
</evidence>
<dbReference type="InterPro" id="IPR036259">
    <property type="entry name" value="MFS_trans_sf"/>
</dbReference>
<feature type="transmembrane region" description="Helical" evidence="3">
    <location>
        <begin position="494"/>
        <end position="513"/>
    </location>
</feature>
<sequence>MGATGSGAGADPGDAIAETGNAETTTTGTTRTTTDADSSSVTNRNREVGSRERKEEQDVGVYGQGRVKDEERPTTTESSSSAASDDHDDGNSLTREKTKSTVGGSQQAIWWRVYDFVFWVPENCRYDPSSPPQFSIALNILFAFAGAFTVANLYYNQPILNILAEDFNVSYVQVSQIPTLAQAGYATGLFFLCPLGDMLPRRPFVLTLVFFTATMCIGLAATSSIQVFSAIQFITAITTVTPQLMTPLVGDLAPPNRRAFALSIVTTGLMFGILLARLLAGIVTQYTSWRTIYWLSVGLQYLIWALLWKFMPDYPRTNENLNYFKVLWSIVGMYFKHPVLVQACLVGFFTSSTFTNFWTTLTFLLAGEPYNYTPVVIGLFALIGISAMAIGPLYAKLVTDRFVPLFTVLLGMCWCLIGTTIGTYTGTFTVAGPVIQALLNDFGMQTSQIANRSSIFTVEPKGRNRVNTAYMMFTFAGQLTGTSVGAKLFERGGWVVSGSFSVAAIGAALVITIGRGPWEEGWVGWHGGWSIWKKDRSSADGKVVAKEESSGQPQPFGVVDEEEGRQVHGMEVDEHEHRHGRDDQVAVNETSAEKSLELAAAEDNMDSRRDAAGVDDISADPKRS</sequence>
<dbReference type="PANTHER" id="PTHR42910:SF1">
    <property type="entry name" value="MAJOR FACILITATOR SUPERFAMILY (MFS) PROFILE DOMAIN-CONTAINING PROTEIN"/>
    <property type="match status" value="1"/>
</dbReference>
<dbReference type="SUPFAM" id="SSF103473">
    <property type="entry name" value="MFS general substrate transporter"/>
    <property type="match status" value="1"/>
</dbReference>
<feature type="transmembrane region" description="Helical" evidence="3">
    <location>
        <begin position="260"/>
        <end position="280"/>
    </location>
</feature>
<comment type="subcellular location">
    <subcellularLocation>
        <location evidence="1">Membrane</location>
        <topology evidence="1">Multi-pass membrane protein</topology>
    </subcellularLocation>
</comment>
<proteinExistence type="predicted"/>
<dbReference type="Gene3D" id="1.20.1250.20">
    <property type="entry name" value="MFS general substrate transporter like domains"/>
    <property type="match status" value="1"/>
</dbReference>
<accession>A0ABZ0NIF7</accession>
<keyword evidence="6" id="KW-1185">Reference proteome</keyword>
<feature type="compositionally biased region" description="Basic and acidic residues" evidence="2">
    <location>
        <begin position="44"/>
        <end position="57"/>
    </location>
</feature>
<evidence type="ECO:0000313" key="5">
    <source>
        <dbReference type="EMBL" id="WPA99296.1"/>
    </source>
</evidence>
<dbReference type="EMBL" id="CP134185">
    <property type="protein sequence ID" value="WPA99296.1"/>
    <property type="molecule type" value="Genomic_DNA"/>
</dbReference>
<feature type="transmembrane region" description="Helical" evidence="3">
    <location>
        <begin position="402"/>
        <end position="424"/>
    </location>
</feature>